<dbReference type="SUPFAM" id="SSF55729">
    <property type="entry name" value="Acyl-CoA N-acyltransferases (Nat)"/>
    <property type="match status" value="1"/>
</dbReference>
<dbReference type="STRING" id="574376.BAMA_03210"/>
<dbReference type="InterPro" id="IPR000182">
    <property type="entry name" value="GNAT_dom"/>
</dbReference>
<proteinExistence type="predicted"/>
<accession>A0A073JWY4</accession>
<keyword evidence="2" id="KW-0808">Transferase</keyword>
<feature type="domain" description="N-acetyltransferase" evidence="1">
    <location>
        <begin position="145"/>
        <end position="281"/>
    </location>
</feature>
<organism evidence="2 3">
    <name type="scientific">Bacillus manliponensis</name>
    <dbReference type="NCBI Taxonomy" id="574376"/>
    <lineage>
        <taxon>Bacteria</taxon>
        <taxon>Bacillati</taxon>
        <taxon>Bacillota</taxon>
        <taxon>Bacilli</taxon>
        <taxon>Bacillales</taxon>
        <taxon>Bacillaceae</taxon>
        <taxon>Bacillus</taxon>
        <taxon>Bacillus cereus group</taxon>
    </lineage>
</organism>
<dbReference type="Pfam" id="PF00583">
    <property type="entry name" value="Acetyltransf_1"/>
    <property type="match status" value="1"/>
</dbReference>
<dbReference type="OrthoDB" id="3174529at2"/>
<dbReference type="RefSeq" id="WP_034639966.1">
    <property type="nucleotide sequence ID" value="NZ_CBCSJC010000012.1"/>
</dbReference>
<sequence>MVQLHVYTDFLQFKHDILPFLMKYEQENNLILGVLYSPQLPLFMATVVKDGDLVGVMLQTHPRQVIVSKHFITSEDRKEFAKQLCIAYPHIPGLIGERGLVEDTAKQIAAHFNKQVRLGMNQCIYVLQTVEKEAGNKGLFYQVLPEEQPIIEKWVYEFCQDVHLPTTKEEANEKAAELIESHRLFGWRVNDELVSMAAVTRPTENNITVNYVYTPKEKRGSGYASSCVSALSQRMLNEGYKTTSLYTDLANPTSNKIYQKIGYKPVMESILLFLEEHKKNSSA</sequence>
<dbReference type="AlphaFoldDB" id="A0A073JWY4"/>
<name>A0A073JWY4_9BACI</name>
<evidence type="ECO:0000259" key="1">
    <source>
        <dbReference type="PROSITE" id="PS51186"/>
    </source>
</evidence>
<dbReference type="Proteomes" id="UP000027822">
    <property type="component" value="Unassembled WGS sequence"/>
</dbReference>
<dbReference type="InterPro" id="IPR016181">
    <property type="entry name" value="Acyl_CoA_acyltransferase"/>
</dbReference>
<dbReference type="EMBL" id="JOTN01000011">
    <property type="protein sequence ID" value="KEK18800.1"/>
    <property type="molecule type" value="Genomic_DNA"/>
</dbReference>
<evidence type="ECO:0000313" key="3">
    <source>
        <dbReference type="Proteomes" id="UP000027822"/>
    </source>
</evidence>
<dbReference type="GO" id="GO:0016747">
    <property type="term" value="F:acyltransferase activity, transferring groups other than amino-acyl groups"/>
    <property type="evidence" value="ECO:0007669"/>
    <property type="project" value="InterPro"/>
</dbReference>
<evidence type="ECO:0000313" key="2">
    <source>
        <dbReference type="EMBL" id="KEK18800.1"/>
    </source>
</evidence>
<comment type="caution">
    <text evidence="2">The sequence shown here is derived from an EMBL/GenBank/DDBJ whole genome shotgun (WGS) entry which is preliminary data.</text>
</comment>
<dbReference type="eggNOG" id="COG3393">
    <property type="taxonomic scope" value="Bacteria"/>
</dbReference>
<protein>
    <submittedName>
        <fullName evidence="2">Acetyltransferase</fullName>
    </submittedName>
</protein>
<keyword evidence="3" id="KW-1185">Reference proteome</keyword>
<dbReference type="Gene3D" id="3.40.630.30">
    <property type="match status" value="1"/>
</dbReference>
<gene>
    <name evidence="2" type="ORF">BAMA_03210</name>
</gene>
<dbReference type="PROSITE" id="PS51186">
    <property type="entry name" value="GNAT"/>
    <property type="match status" value="1"/>
</dbReference>
<reference evidence="2 3" key="1">
    <citation type="submission" date="2014-06" db="EMBL/GenBank/DDBJ databases">
        <title>Draft genome sequence of Bacillus manliponensis JCM 15802 (MCCC 1A00708).</title>
        <authorList>
            <person name="Lai Q."/>
            <person name="Liu Y."/>
            <person name="Shao Z."/>
        </authorList>
    </citation>
    <scope>NUCLEOTIDE SEQUENCE [LARGE SCALE GENOMIC DNA]</scope>
    <source>
        <strain evidence="2 3">JCM 15802</strain>
    </source>
</reference>